<dbReference type="InterPro" id="IPR036942">
    <property type="entry name" value="Beta-barrel_TonB_sf"/>
</dbReference>
<comment type="similarity">
    <text evidence="4">Belongs to the TonB-dependent receptor family.</text>
</comment>
<dbReference type="Pfam" id="PF07715">
    <property type="entry name" value="Plug"/>
    <property type="match status" value="1"/>
</dbReference>
<dbReference type="InterPro" id="IPR012910">
    <property type="entry name" value="Plug_dom"/>
</dbReference>
<evidence type="ECO:0000313" key="9">
    <source>
        <dbReference type="Proteomes" id="UP001169760"/>
    </source>
</evidence>
<evidence type="ECO:0000256" key="4">
    <source>
        <dbReference type="RuleBase" id="RU003357"/>
    </source>
</evidence>
<dbReference type="Gene3D" id="2.170.130.10">
    <property type="entry name" value="TonB-dependent receptor, plug domain"/>
    <property type="match status" value="1"/>
</dbReference>
<feature type="signal peptide" evidence="5">
    <location>
        <begin position="1"/>
        <end position="39"/>
    </location>
</feature>
<dbReference type="AlphaFoldDB" id="A0AAW7X5Z6"/>
<keyword evidence="8" id="KW-0675">Receptor</keyword>
<evidence type="ECO:0000256" key="3">
    <source>
        <dbReference type="ARBA" id="ARBA00023237"/>
    </source>
</evidence>
<dbReference type="PANTHER" id="PTHR40980">
    <property type="entry name" value="PLUG DOMAIN-CONTAINING PROTEIN"/>
    <property type="match status" value="1"/>
</dbReference>
<dbReference type="RefSeq" id="WP_303491684.1">
    <property type="nucleotide sequence ID" value="NZ_JAUOPB010000003.1"/>
</dbReference>
<evidence type="ECO:0000313" key="8">
    <source>
        <dbReference type="EMBL" id="MDO6421947.1"/>
    </source>
</evidence>
<accession>A0AAW7X5Z6</accession>
<feature type="domain" description="TonB-dependent receptor-like beta-barrel" evidence="6">
    <location>
        <begin position="708"/>
        <end position="1011"/>
    </location>
</feature>
<evidence type="ECO:0000256" key="2">
    <source>
        <dbReference type="ARBA" id="ARBA00023136"/>
    </source>
</evidence>
<keyword evidence="3" id="KW-0998">Cell outer membrane</keyword>
<gene>
    <name evidence="8" type="ORF">Q4521_05640</name>
</gene>
<dbReference type="PANTHER" id="PTHR40980:SF4">
    <property type="entry name" value="TONB-DEPENDENT RECEPTOR-LIKE BETA-BARREL DOMAIN-CONTAINING PROTEIN"/>
    <property type="match status" value="1"/>
</dbReference>
<comment type="subcellular location">
    <subcellularLocation>
        <location evidence="1 4">Cell outer membrane</location>
    </subcellularLocation>
</comment>
<dbReference type="InterPro" id="IPR010104">
    <property type="entry name" value="TonB_rcpt_bac"/>
</dbReference>
<keyword evidence="5" id="KW-0732">Signal</keyword>
<dbReference type="EMBL" id="JAUOPB010000003">
    <property type="protein sequence ID" value="MDO6421947.1"/>
    <property type="molecule type" value="Genomic_DNA"/>
</dbReference>
<feature type="chain" id="PRO_5043499427" evidence="5">
    <location>
        <begin position="40"/>
        <end position="1046"/>
    </location>
</feature>
<evidence type="ECO:0000259" key="6">
    <source>
        <dbReference type="Pfam" id="PF00593"/>
    </source>
</evidence>
<dbReference type="Pfam" id="PF00593">
    <property type="entry name" value="TonB_dep_Rec_b-barrel"/>
    <property type="match status" value="1"/>
</dbReference>
<protein>
    <submittedName>
        <fullName evidence="8">TonB-dependent receptor</fullName>
    </submittedName>
</protein>
<evidence type="ECO:0000256" key="1">
    <source>
        <dbReference type="ARBA" id="ARBA00004442"/>
    </source>
</evidence>
<dbReference type="Proteomes" id="UP001169760">
    <property type="component" value="Unassembled WGS sequence"/>
</dbReference>
<reference evidence="8" key="1">
    <citation type="submission" date="2023-07" db="EMBL/GenBank/DDBJ databases">
        <title>Genome content predicts the carbon catabolic preferences of heterotrophic bacteria.</title>
        <authorList>
            <person name="Gralka M."/>
        </authorList>
    </citation>
    <scope>NUCLEOTIDE SEQUENCE</scope>
    <source>
        <strain evidence="8">I3M17_2</strain>
    </source>
</reference>
<dbReference type="GO" id="GO:0009279">
    <property type="term" value="C:cell outer membrane"/>
    <property type="evidence" value="ECO:0007669"/>
    <property type="project" value="UniProtKB-SubCell"/>
</dbReference>
<proteinExistence type="inferred from homology"/>
<dbReference type="Gene3D" id="2.40.170.20">
    <property type="entry name" value="TonB-dependent receptor, beta-barrel domain"/>
    <property type="match status" value="1"/>
</dbReference>
<evidence type="ECO:0000259" key="7">
    <source>
        <dbReference type="Pfam" id="PF07715"/>
    </source>
</evidence>
<dbReference type="NCBIfam" id="TIGR01782">
    <property type="entry name" value="TonB-Xanth-Caul"/>
    <property type="match status" value="1"/>
</dbReference>
<dbReference type="SUPFAM" id="SSF56935">
    <property type="entry name" value="Porins"/>
    <property type="match status" value="1"/>
</dbReference>
<dbReference type="InterPro" id="IPR037066">
    <property type="entry name" value="Plug_dom_sf"/>
</dbReference>
<keyword evidence="4" id="KW-0798">TonB box</keyword>
<name>A0AAW7X5Z6_9GAMM</name>
<sequence>MNKLNSFIFQSVKPMLNKNISSLMLAGVIAPLFSISAFAQDKDNVMLEEVVVTATRQALQDALTLKRETTSISDVLASGDIGEIPSLSVAEALEAIPGATTHRLKGSGSQVSLRGLGPTLGLETFNGRTVTTGSENRSVNFQQFPSELMDKIQIYKSQSADMIEGGTSGVVELKTVRPLDYGKNVTVVDVRGKFNSYAARQDDNDGFGYRGSASHINQFDTDFGPVGVSVGVALYDHGNPEESYNPSSSTTACVNQGWTSQEAMLAARSTSFKEDCAPTNPAGARGTAYTDATGVLASGAGLNDVYIVNNSGAYRNLNDNENRRAFMGAVQWQPSDDWEFNVDLQLSSKSYEEARSEIQADNMRRGHYDVVLDPNSYNALSWKGTSQVRLDNNMYRRVEDYVGGGFAVTFTPTDRLTLDADLSYSDTHRSRNQRYVRFRTSDYIDYSFVNASDTPELTFGGNVEGGVEFDPTDLASFDLGATIRSRKMDQKHTMEAIRLDADYAMDEGGFITSYETGIRYSTNKRVVEADDSQETGIEVIYALYTDGDMANPTVSNTELRGRIAQECGIDFPNDNFGAGTNAAKSAPWASFDTECAISLVTNGKATEGITHEQALAAAGMSDVLGDDINVSETVTAAYIKANYSTELGSIPVYGNFGVRVLETTVESIGYKVGYTAVSCNPDDAGVSYSADLCGFTEDASGDDWYLKRDGRVETLTDTNSITSFLPSVTAIFDISDEFLIRSAIYRALSRENIDWYANGYSYGEDEFDDRNGVNGVLTDDIRSASTGNPYLKPYMSWNADVSFEWYFSPESSISTAFYYKDFEATYANERVETTQTVGVFGGDDSLGAGTAAPGEIVYYEQDVAVTKFVNVDQNNSLYGLELNAQTVFTMLPSPFDGLGTRLTYNYAQTDYVTQDAVWGDAVDEDGNVIVGLPNLDEGSFFGQSDHSGSLTVFWDIGDLNLQWITKYRSEYLQPNLGIAAGNRWIAPFTLMDFAASYKINKTFKVRATVQNAFDEPQVGNRVSKTGNSTLWSATGPKFELGVTAKF</sequence>
<evidence type="ECO:0000256" key="5">
    <source>
        <dbReference type="SAM" id="SignalP"/>
    </source>
</evidence>
<feature type="domain" description="TonB-dependent receptor plug" evidence="7">
    <location>
        <begin position="66"/>
        <end position="170"/>
    </location>
</feature>
<organism evidence="8 9">
    <name type="scientific">Saccharophagus degradans</name>
    <dbReference type="NCBI Taxonomy" id="86304"/>
    <lineage>
        <taxon>Bacteria</taxon>
        <taxon>Pseudomonadati</taxon>
        <taxon>Pseudomonadota</taxon>
        <taxon>Gammaproteobacteria</taxon>
        <taxon>Cellvibrionales</taxon>
        <taxon>Cellvibrionaceae</taxon>
        <taxon>Saccharophagus</taxon>
    </lineage>
</organism>
<comment type="caution">
    <text evidence="8">The sequence shown here is derived from an EMBL/GenBank/DDBJ whole genome shotgun (WGS) entry which is preliminary data.</text>
</comment>
<keyword evidence="2 4" id="KW-0472">Membrane</keyword>
<dbReference type="InterPro" id="IPR000531">
    <property type="entry name" value="Beta-barrel_TonB"/>
</dbReference>